<proteinExistence type="predicted"/>
<reference evidence="2" key="1">
    <citation type="journal article" date="2019" name="Int. J. Syst. Evol. Microbiol.">
        <title>The Global Catalogue of Microorganisms (GCM) 10K type strain sequencing project: providing services to taxonomists for standard genome sequencing and annotation.</title>
        <authorList>
            <consortium name="The Broad Institute Genomics Platform"/>
            <consortium name="The Broad Institute Genome Sequencing Center for Infectious Disease"/>
            <person name="Wu L."/>
            <person name="Ma J."/>
        </authorList>
    </citation>
    <scope>NUCLEOTIDE SEQUENCE [LARGE SCALE GENOMIC DNA]</scope>
    <source>
        <strain evidence="2">KCTC 42255</strain>
    </source>
</reference>
<keyword evidence="2" id="KW-1185">Reference proteome</keyword>
<sequence>MSNKSLTRKQLYDLVWSKPVTHIAKEYGFSDNGIRKICKKYNIPLPKNGYWSKIKFNKKVTKTKLPKQDDNPQITLEKSISVVSGGNHINSQMALRKKELKEIEDLTFTVPDRISKPHKYVTATKEYHKQLKIIRKRGGWSSDVDSSDALNINVSESLVPRALRIFDTLLKVFDKRGYKISSNKKTEVTINGQSYSIRITEKSKRVKREDNRSWDSYVFVPTGRLCLKIDDYSPIKEWADSKTKQLEERVLDILSWLEIRAKKDEEQAIQSALWRKKFEEEREREKQLQALKDNELNRFQQLFDTASRWHKSQYLRNYINEFEKYALDSKTLDSDKQEWVKWAKEKADWYDPFIEKEVDLLKDIDRDTLKPKKRNYW</sequence>
<evidence type="ECO:0000313" key="1">
    <source>
        <dbReference type="EMBL" id="MFD2696402.1"/>
    </source>
</evidence>
<evidence type="ECO:0000313" key="2">
    <source>
        <dbReference type="Proteomes" id="UP001597357"/>
    </source>
</evidence>
<accession>A0ABW5S9T9</accession>
<organism evidence="1 2">
    <name type="scientific">Mesonia sediminis</name>
    <dbReference type="NCBI Taxonomy" id="1703946"/>
    <lineage>
        <taxon>Bacteria</taxon>
        <taxon>Pseudomonadati</taxon>
        <taxon>Bacteroidota</taxon>
        <taxon>Flavobacteriia</taxon>
        <taxon>Flavobacteriales</taxon>
        <taxon>Flavobacteriaceae</taxon>
        <taxon>Mesonia</taxon>
    </lineage>
</organism>
<dbReference type="Proteomes" id="UP001597357">
    <property type="component" value="Unassembled WGS sequence"/>
</dbReference>
<name>A0ABW5S9T9_9FLAO</name>
<dbReference type="EMBL" id="JBHULZ010000002">
    <property type="protein sequence ID" value="MFD2696402.1"/>
    <property type="molecule type" value="Genomic_DNA"/>
</dbReference>
<comment type="caution">
    <text evidence="1">The sequence shown here is derived from an EMBL/GenBank/DDBJ whole genome shotgun (WGS) entry which is preliminary data.</text>
</comment>
<gene>
    <name evidence="1" type="ORF">ACFSQ0_00180</name>
</gene>
<protein>
    <submittedName>
        <fullName evidence="1">Uncharacterized protein</fullName>
    </submittedName>
</protein>